<feature type="transmembrane region" description="Helical" evidence="1">
    <location>
        <begin position="197"/>
        <end position="218"/>
    </location>
</feature>
<keyword evidence="1" id="KW-0472">Membrane</keyword>
<reference evidence="2 3" key="1">
    <citation type="submission" date="2020-08" db="EMBL/GenBank/DDBJ databases">
        <title>Sequencing the genomes of 1000 actinobacteria strains.</title>
        <authorList>
            <person name="Klenk H.-P."/>
        </authorList>
    </citation>
    <scope>NUCLEOTIDE SEQUENCE [LARGE SCALE GENOMIC DNA]</scope>
    <source>
        <strain evidence="2 3">DSM 44230</strain>
    </source>
</reference>
<sequence>MSTLTRHLALLRYLAADLLRAQVFFLPTLVFLAVLGMLNSGDPGPPLSNYQGTALVIYPVAAALTMVICNAEDPVQRQVSLVTAGGWGRVLAALVTLAVLALLMLTAIALLVPLIVNPRPQPPSLLLAGALAHLGSGLLGVALGLLCARPLLHRPVHAVSTILLGVVLVIFLGRIPPIGNLMTLLEGADGRHALGTLALNLTLSAGLLAATVALVFALGRKRL</sequence>
<gene>
    <name evidence="2" type="ORF">HNR67_003743</name>
</gene>
<dbReference type="EMBL" id="JACHMH010000001">
    <property type="protein sequence ID" value="MBB4677625.1"/>
    <property type="molecule type" value="Genomic_DNA"/>
</dbReference>
<evidence type="ECO:0000313" key="2">
    <source>
        <dbReference type="EMBL" id="MBB4677625.1"/>
    </source>
</evidence>
<keyword evidence="3" id="KW-1185">Reference proteome</keyword>
<feature type="transmembrane region" description="Helical" evidence="1">
    <location>
        <begin position="158"/>
        <end position="177"/>
    </location>
</feature>
<feature type="transmembrane region" description="Helical" evidence="1">
    <location>
        <begin position="21"/>
        <end position="38"/>
    </location>
</feature>
<name>A0A7W7CAR0_9PSEU</name>
<feature type="transmembrane region" description="Helical" evidence="1">
    <location>
        <begin position="50"/>
        <end position="69"/>
    </location>
</feature>
<protein>
    <recommendedName>
        <fullName evidence="4">ABC transporter</fullName>
    </recommendedName>
</protein>
<comment type="caution">
    <text evidence="2">The sequence shown here is derived from an EMBL/GenBank/DDBJ whole genome shotgun (WGS) entry which is preliminary data.</text>
</comment>
<dbReference type="Proteomes" id="UP000533598">
    <property type="component" value="Unassembled WGS sequence"/>
</dbReference>
<keyword evidence="1" id="KW-1133">Transmembrane helix</keyword>
<dbReference type="RefSeq" id="WP_185003546.1">
    <property type="nucleotide sequence ID" value="NZ_BAAAUI010000023.1"/>
</dbReference>
<proteinExistence type="predicted"/>
<feature type="transmembrane region" description="Helical" evidence="1">
    <location>
        <begin position="90"/>
        <end position="112"/>
    </location>
</feature>
<accession>A0A7W7CAR0</accession>
<evidence type="ECO:0000256" key="1">
    <source>
        <dbReference type="SAM" id="Phobius"/>
    </source>
</evidence>
<keyword evidence="1" id="KW-0812">Transmembrane</keyword>
<feature type="transmembrane region" description="Helical" evidence="1">
    <location>
        <begin position="124"/>
        <end position="146"/>
    </location>
</feature>
<evidence type="ECO:0008006" key="4">
    <source>
        <dbReference type="Google" id="ProtNLM"/>
    </source>
</evidence>
<dbReference type="AlphaFoldDB" id="A0A7W7CAR0"/>
<organism evidence="2 3">
    <name type="scientific">Crossiella cryophila</name>
    <dbReference type="NCBI Taxonomy" id="43355"/>
    <lineage>
        <taxon>Bacteria</taxon>
        <taxon>Bacillati</taxon>
        <taxon>Actinomycetota</taxon>
        <taxon>Actinomycetes</taxon>
        <taxon>Pseudonocardiales</taxon>
        <taxon>Pseudonocardiaceae</taxon>
        <taxon>Crossiella</taxon>
    </lineage>
</organism>
<evidence type="ECO:0000313" key="3">
    <source>
        <dbReference type="Proteomes" id="UP000533598"/>
    </source>
</evidence>